<dbReference type="AlphaFoldDB" id="A0A1H2NAE3"/>
<keyword evidence="3" id="KW-0489">Methyltransferase</keyword>
<keyword evidence="3" id="KW-0808">Transferase</keyword>
<dbReference type="Pfam" id="PF13679">
    <property type="entry name" value="Methyltransf_32"/>
    <property type="match status" value="1"/>
</dbReference>
<keyword evidence="4" id="KW-1185">Reference proteome</keyword>
<dbReference type="InterPro" id="IPR025714">
    <property type="entry name" value="Methyltranfer_dom"/>
</dbReference>
<feature type="domain" description="Methyltransferase" evidence="2">
    <location>
        <begin position="167"/>
        <end position="303"/>
    </location>
</feature>
<organism evidence="3 4">
    <name type="scientific">Pseudomonas mucidolens</name>
    <dbReference type="NCBI Taxonomy" id="46679"/>
    <lineage>
        <taxon>Bacteria</taxon>
        <taxon>Pseudomonadati</taxon>
        <taxon>Pseudomonadota</taxon>
        <taxon>Gammaproteobacteria</taxon>
        <taxon>Pseudomonadales</taxon>
        <taxon>Pseudomonadaceae</taxon>
        <taxon>Pseudomonas</taxon>
    </lineage>
</organism>
<dbReference type="GO" id="GO:0032259">
    <property type="term" value="P:methylation"/>
    <property type="evidence" value="ECO:0007669"/>
    <property type="project" value="UniProtKB-KW"/>
</dbReference>
<evidence type="ECO:0000313" key="3">
    <source>
        <dbReference type="EMBL" id="SDV02332.1"/>
    </source>
</evidence>
<evidence type="ECO:0000256" key="1">
    <source>
        <dbReference type="SAM" id="MobiDB-lite"/>
    </source>
</evidence>
<dbReference type="GO" id="GO:0008168">
    <property type="term" value="F:methyltransferase activity"/>
    <property type="evidence" value="ECO:0007669"/>
    <property type="project" value="UniProtKB-KW"/>
</dbReference>
<dbReference type="Proteomes" id="UP000198600">
    <property type="component" value="Chromosome I"/>
</dbReference>
<sequence>MSVTAKPASPAPDHHAQFIELLSASLEQNAFIKLVLAKYVGDEADLQRLIIKQLTVKEQPCLSFVYRYKTRDITKNFAVEEGVAAIAGLLPASFKNAHLLSVTDEAQLEYSKKNKSSLFKSKPQQLREAPSAEHNREKNRFLDLSRPFLADLGVTNAKHELIPAMSRKWKQINKFIEVFSHALTSSPLQLDQPVRVADFGSGKGYLTFAIHDYLRNTLKAEGQVTGVELREDMVTLCNTAAARLEHPGLQFKCGDVRSVAPSELEVMIALHACDIATDYAIHTGIRSGASIIMCSPCCHKQIRLQIQSPVLLKPMLQYGLHLGQQAEMLTDSLRALFLEACGYETKVFEFISLEHTNKNKMILAVKRPEPIDPTQLLDKIEELKAFYNITEHCLETLLRADGYLSI</sequence>
<accession>A0A1H2NAE3</accession>
<dbReference type="OrthoDB" id="5502211at2"/>
<dbReference type="CDD" id="cd02440">
    <property type="entry name" value="AdoMet_MTases"/>
    <property type="match status" value="1"/>
</dbReference>
<name>A0A1H2NAE3_9PSED</name>
<dbReference type="GO" id="GO:0005737">
    <property type="term" value="C:cytoplasm"/>
    <property type="evidence" value="ECO:0007669"/>
    <property type="project" value="TreeGrafter"/>
</dbReference>
<dbReference type="SUPFAM" id="SSF53335">
    <property type="entry name" value="S-adenosyl-L-methionine-dependent methyltransferases"/>
    <property type="match status" value="1"/>
</dbReference>
<protein>
    <submittedName>
        <fullName evidence="3">Methyltransferase domain-containing protein</fullName>
    </submittedName>
</protein>
<dbReference type="PANTHER" id="PTHR13369:SF3">
    <property type="entry name" value="METHYLTRANSFERASE DOMAIN-CONTAINING PROTEIN"/>
    <property type="match status" value="1"/>
</dbReference>
<evidence type="ECO:0000259" key="2">
    <source>
        <dbReference type="Pfam" id="PF13679"/>
    </source>
</evidence>
<dbReference type="EMBL" id="LT629802">
    <property type="protein sequence ID" value="SDV02332.1"/>
    <property type="molecule type" value="Genomic_DNA"/>
</dbReference>
<dbReference type="Gene3D" id="3.40.50.150">
    <property type="entry name" value="Vaccinia Virus protein VP39"/>
    <property type="match status" value="1"/>
</dbReference>
<dbReference type="InterPro" id="IPR029063">
    <property type="entry name" value="SAM-dependent_MTases_sf"/>
</dbReference>
<gene>
    <name evidence="3" type="ORF">SAMN05216202_3309</name>
</gene>
<dbReference type="RefSeq" id="WP_084376989.1">
    <property type="nucleotide sequence ID" value="NZ_LS483433.1"/>
</dbReference>
<dbReference type="PANTHER" id="PTHR13369">
    <property type="match status" value="1"/>
</dbReference>
<dbReference type="STRING" id="46679.SAMN05216202_3309"/>
<feature type="region of interest" description="Disordered" evidence="1">
    <location>
        <begin position="115"/>
        <end position="136"/>
    </location>
</feature>
<reference evidence="4" key="1">
    <citation type="submission" date="2016-10" db="EMBL/GenBank/DDBJ databases">
        <authorList>
            <person name="Varghese N."/>
            <person name="Submissions S."/>
        </authorList>
    </citation>
    <scope>NUCLEOTIDE SEQUENCE [LARGE SCALE GENOMIC DNA]</scope>
    <source>
        <strain evidence="4">LMG 2223</strain>
    </source>
</reference>
<proteinExistence type="predicted"/>
<evidence type="ECO:0000313" key="4">
    <source>
        <dbReference type="Proteomes" id="UP000198600"/>
    </source>
</evidence>